<reference evidence="6 7" key="2">
    <citation type="journal article" date="2016" name="Int. J. Syst. Evol. Microbiol.">
        <title>Vitellibacter aquimaris sp. nov., a marine bacterium isolated from seawater.</title>
        <authorList>
            <person name="Thevarajoo S."/>
            <person name="Selvaratnam C."/>
            <person name="Goh K.M."/>
            <person name="Hong K.W."/>
            <person name="Chan X.Y."/>
            <person name="Chan K.G."/>
            <person name="Chong C.S."/>
        </authorList>
    </citation>
    <scope>NUCLEOTIDE SEQUENCE [LARGE SCALE GENOMIC DNA]</scope>
    <source>
        <strain evidence="6 7">D-24</strain>
    </source>
</reference>
<evidence type="ECO:0000256" key="4">
    <source>
        <dbReference type="SAM" id="SignalP"/>
    </source>
</evidence>
<dbReference type="InterPro" id="IPR026444">
    <property type="entry name" value="Secre_tail"/>
</dbReference>
<evidence type="ECO:0000256" key="2">
    <source>
        <dbReference type="ARBA" id="ARBA00022729"/>
    </source>
</evidence>
<protein>
    <recommendedName>
        <fullName evidence="5">Photosynthesis system II assembly factor Ycf48/Hcf136-like domain-containing protein</fullName>
    </recommendedName>
</protein>
<dbReference type="GO" id="GO:0015979">
    <property type="term" value="P:photosynthesis"/>
    <property type="evidence" value="ECO:0007669"/>
    <property type="project" value="UniProtKB-KW"/>
</dbReference>
<dbReference type="EMBL" id="JRWG01000004">
    <property type="protein sequence ID" value="KXN98925.1"/>
    <property type="molecule type" value="Genomic_DNA"/>
</dbReference>
<dbReference type="Gene3D" id="2.130.10.10">
    <property type="entry name" value="YVTN repeat-like/Quinoprotein amine dehydrogenase"/>
    <property type="match status" value="2"/>
</dbReference>
<dbReference type="Proteomes" id="UP000070138">
    <property type="component" value="Unassembled WGS sequence"/>
</dbReference>
<dbReference type="InterPro" id="IPR028203">
    <property type="entry name" value="PSII_CF48-like_dom"/>
</dbReference>
<dbReference type="InterPro" id="IPR015943">
    <property type="entry name" value="WD40/YVTN_repeat-like_dom_sf"/>
</dbReference>
<dbReference type="OrthoDB" id="9764804at2"/>
<evidence type="ECO:0000256" key="1">
    <source>
        <dbReference type="ARBA" id="ARBA00022531"/>
    </source>
</evidence>
<comment type="caution">
    <text evidence="6">The sequence shown here is derived from an EMBL/GenBank/DDBJ whole genome shotgun (WGS) entry which is preliminary data.</text>
</comment>
<organism evidence="6 7">
    <name type="scientific">Aequorivita aquimaris</name>
    <dbReference type="NCBI Taxonomy" id="1548749"/>
    <lineage>
        <taxon>Bacteria</taxon>
        <taxon>Pseudomonadati</taxon>
        <taxon>Bacteroidota</taxon>
        <taxon>Flavobacteriia</taxon>
        <taxon>Flavobacteriales</taxon>
        <taxon>Flavobacteriaceae</taxon>
        <taxon>Aequorivita</taxon>
    </lineage>
</organism>
<dbReference type="NCBIfam" id="TIGR04183">
    <property type="entry name" value="Por_Secre_tail"/>
    <property type="match status" value="1"/>
</dbReference>
<keyword evidence="7" id="KW-1185">Reference proteome</keyword>
<feature type="signal peptide" evidence="4">
    <location>
        <begin position="1"/>
        <end position="30"/>
    </location>
</feature>
<evidence type="ECO:0000313" key="7">
    <source>
        <dbReference type="Proteomes" id="UP000070138"/>
    </source>
</evidence>
<keyword evidence="2 4" id="KW-0732">Signal</keyword>
<name>A0A137RHF9_9FLAO</name>
<evidence type="ECO:0000313" key="6">
    <source>
        <dbReference type="EMBL" id="KXN98925.1"/>
    </source>
</evidence>
<keyword evidence="1" id="KW-0602">Photosynthesis</keyword>
<dbReference type="AlphaFoldDB" id="A0A137RHF9"/>
<gene>
    <name evidence="6" type="ORF">LS48_07435</name>
</gene>
<keyword evidence="3" id="KW-0604">Photosystem II</keyword>
<feature type="domain" description="Photosynthesis system II assembly factor Ycf48/Hcf136-like" evidence="5">
    <location>
        <begin position="47"/>
        <end position="175"/>
    </location>
</feature>
<feature type="domain" description="Photosynthesis system II assembly factor Ycf48/Hcf136-like" evidence="5">
    <location>
        <begin position="184"/>
        <end position="256"/>
    </location>
</feature>
<accession>A0A137RHF9</accession>
<dbReference type="GO" id="GO:0009523">
    <property type="term" value="C:photosystem II"/>
    <property type="evidence" value="ECO:0007669"/>
    <property type="project" value="UniProtKB-KW"/>
</dbReference>
<dbReference type="SUPFAM" id="SSF110296">
    <property type="entry name" value="Oligoxyloglucan reducing end-specific cellobiohydrolase"/>
    <property type="match status" value="1"/>
</dbReference>
<evidence type="ECO:0000256" key="3">
    <source>
        <dbReference type="ARBA" id="ARBA00023276"/>
    </source>
</evidence>
<dbReference type="Pfam" id="PF14870">
    <property type="entry name" value="PSII_BNR"/>
    <property type="match status" value="2"/>
</dbReference>
<evidence type="ECO:0000259" key="5">
    <source>
        <dbReference type="Pfam" id="PF14870"/>
    </source>
</evidence>
<reference evidence="7" key="1">
    <citation type="submission" date="2014-10" db="EMBL/GenBank/DDBJ databases">
        <title>Genome sequencing of Vitellibacter sp. D-24.</title>
        <authorList>
            <person name="Thevarajoo S."/>
            <person name="Selvaratnam C."/>
            <person name="Goh K.M."/>
            <person name="Chong C.S."/>
        </authorList>
    </citation>
    <scope>NUCLEOTIDE SEQUENCE [LARGE SCALE GENOMIC DNA]</scope>
    <source>
        <strain evidence="7">D-24</strain>
    </source>
</reference>
<proteinExistence type="predicted"/>
<feature type="chain" id="PRO_5007479800" description="Photosynthesis system II assembly factor Ycf48/Hcf136-like domain-containing protein" evidence="4">
    <location>
        <begin position="31"/>
        <end position="418"/>
    </location>
</feature>
<dbReference type="PANTHER" id="PTHR47199">
    <property type="entry name" value="PHOTOSYSTEM II STABILITY/ASSEMBLY FACTOR HCF136, CHLOROPLASTIC"/>
    <property type="match status" value="1"/>
</dbReference>
<sequence length="418" mass="45730">MKTMKNSTHSVKKAILIFSVCLGAIFASKAQNFEYKTTGTDFILYDLAIPEGQNDIAYAAGSKFTFDTEGIIIKTVDGGETWTTIYPTSGTSPSFEKIEFVSETKGFVAGYDLFMKTEDAGATWTPMTVGTDVYLYNNLSFYDENIGFVSAQLNDAPFFAIYLTTDGGDTWTAATDVMDAGGINVGYADQTTLYSVGADERIAKATDGGNTWTQIYSGVIQNYFLSLHFKDADNGVIAGEDGLLKTTHDGGSTWSDFATGYHHFYALAYKGDQLMAGGTDTDIYFSEDNGANWNQIFVGNGQNQLYEIAFFENGSGLICGSGGVMLKFDDVFLGTNDHQLIDESLIGFYNEHTQNFEIRASKGKLDTVQLFNLNGQLLGTYENENELCQIKAAHLANGLYIVHVLSEGRTSSLKVLKR</sequence>
<dbReference type="PANTHER" id="PTHR47199:SF2">
    <property type="entry name" value="PHOTOSYSTEM II STABILITY_ASSEMBLY FACTOR HCF136, CHLOROPLASTIC"/>
    <property type="match status" value="1"/>
</dbReference>
<dbReference type="STRING" id="1548749.LS48_07435"/>